<evidence type="ECO:0000256" key="3">
    <source>
        <dbReference type="ARBA" id="ARBA00022723"/>
    </source>
</evidence>
<reference evidence="7" key="1">
    <citation type="journal article" date="2014" name="Front. Microbiol.">
        <title>High frequency of phylogenetically diverse reductive dehalogenase-homologous genes in deep subseafloor sedimentary metagenomes.</title>
        <authorList>
            <person name="Kawai M."/>
            <person name="Futagami T."/>
            <person name="Toyoda A."/>
            <person name="Takaki Y."/>
            <person name="Nishi S."/>
            <person name="Hori S."/>
            <person name="Arai W."/>
            <person name="Tsubouchi T."/>
            <person name="Morono Y."/>
            <person name="Uchiyama I."/>
            <person name="Ito T."/>
            <person name="Fujiyama A."/>
            <person name="Inagaki F."/>
            <person name="Takami H."/>
        </authorList>
    </citation>
    <scope>NUCLEOTIDE SEQUENCE</scope>
    <source>
        <strain evidence="7">Expedition CK06-06</strain>
    </source>
</reference>
<dbReference type="GO" id="GO:0003824">
    <property type="term" value="F:catalytic activity"/>
    <property type="evidence" value="ECO:0007669"/>
    <property type="project" value="InterPro"/>
</dbReference>
<dbReference type="SFLD" id="SFLDS00029">
    <property type="entry name" value="Radical_SAM"/>
    <property type="match status" value="1"/>
</dbReference>
<evidence type="ECO:0000259" key="6">
    <source>
        <dbReference type="PROSITE" id="PS51918"/>
    </source>
</evidence>
<gene>
    <name evidence="7" type="ORF">S01H1_12486</name>
</gene>
<dbReference type="EMBL" id="BARS01006414">
    <property type="protein sequence ID" value="GAF68514.1"/>
    <property type="molecule type" value="Genomic_DNA"/>
</dbReference>
<evidence type="ECO:0000256" key="2">
    <source>
        <dbReference type="ARBA" id="ARBA00022691"/>
    </source>
</evidence>
<dbReference type="SUPFAM" id="SSF102114">
    <property type="entry name" value="Radical SAM enzymes"/>
    <property type="match status" value="1"/>
</dbReference>
<comment type="caution">
    <text evidence="7">The sequence shown here is derived from an EMBL/GenBank/DDBJ whole genome shotgun (WGS) entry which is preliminary data.</text>
</comment>
<dbReference type="GO" id="GO:0031419">
    <property type="term" value="F:cobalamin binding"/>
    <property type="evidence" value="ECO:0007669"/>
    <property type="project" value="InterPro"/>
</dbReference>
<dbReference type="GO" id="GO:0051536">
    <property type="term" value="F:iron-sulfur cluster binding"/>
    <property type="evidence" value="ECO:0007669"/>
    <property type="project" value="UniProtKB-KW"/>
</dbReference>
<evidence type="ECO:0000256" key="4">
    <source>
        <dbReference type="ARBA" id="ARBA00023004"/>
    </source>
</evidence>
<dbReference type="InterPro" id="IPR006158">
    <property type="entry name" value="Cobalamin-bd"/>
</dbReference>
<comment type="cofactor">
    <cofactor evidence="1">
        <name>[4Fe-4S] cluster</name>
        <dbReference type="ChEBI" id="CHEBI:49883"/>
    </cofactor>
</comment>
<dbReference type="Gene3D" id="3.40.50.280">
    <property type="entry name" value="Cobalamin-binding domain"/>
    <property type="match status" value="1"/>
</dbReference>
<dbReference type="InterPro" id="IPR058240">
    <property type="entry name" value="rSAM_sf"/>
</dbReference>
<protein>
    <recommendedName>
        <fullName evidence="6">Radical SAM core domain-containing protein</fullName>
    </recommendedName>
</protein>
<keyword evidence="3" id="KW-0479">Metal-binding</keyword>
<organism evidence="7">
    <name type="scientific">marine sediment metagenome</name>
    <dbReference type="NCBI Taxonomy" id="412755"/>
    <lineage>
        <taxon>unclassified sequences</taxon>
        <taxon>metagenomes</taxon>
        <taxon>ecological metagenomes</taxon>
    </lineage>
</organism>
<evidence type="ECO:0000256" key="5">
    <source>
        <dbReference type="ARBA" id="ARBA00023014"/>
    </source>
</evidence>
<dbReference type="PANTHER" id="PTHR43409">
    <property type="entry name" value="ANAEROBIC MAGNESIUM-PROTOPORPHYRIN IX MONOMETHYL ESTER CYCLASE-RELATED"/>
    <property type="match status" value="1"/>
</dbReference>
<dbReference type="PROSITE" id="PS51918">
    <property type="entry name" value="RADICAL_SAM"/>
    <property type="match status" value="1"/>
</dbReference>
<dbReference type="Pfam" id="PF02310">
    <property type="entry name" value="B12-binding"/>
    <property type="match status" value="1"/>
</dbReference>
<feature type="domain" description="Radical SAM core" evidence="6">
    <location>
        <begin position="180"/>
        <end position="327"/>
    </location>
</feature>
<feature type="non-terminal residue" evidence="7">
    <location>
        <position position="327"/>
    </location>
</feature>
<evidence type="ECO:0000313" key="7">
    <source>
        <dbReference type="EMBL" id="GAF68514.1"/>
    </source>
</evidence>
<name>X0RI62_9ZZZZ</name>
<keyword evidence="5" id="KW-0411">Iron-sulfur</keyword>
<dbReference type="InterPro" id="IPR007197">
    <property type="entry name" value="rSAM"/>
</dbReference>
<sequence>MRSDARVLLTSVFGPYAQDDEYGSRAVNPMELYHNQVTREQRAFSLRMFHRSWGLMLIQSNIDAPCTLLDFPTMDRFIQEIAAHPYDIVGIGAIQPNVGKVQKMCELVRQHLPDATIVVGGHVANLPGLDEQIDADHIVKGEGVRWMRRFLSEDEDRPIRHPHVLSGIGARTMGVSLERRPGDTAATLIPSVGCPMGCNFCATSAMFGGKGKFFHFYETGDELFEVMCELEEAMRVRSFFVMDENFLSYRKRALRLLDLMAENDKPWALYVFSSANVLCRYTMEQLVALGVSWVWMGLEGPGADYVKLKGIDTRRLVRTLQSHGIHV</sequence>
<dbReference type="AlphaFoldDB" id="X0RI62"/>
<proteinExistence type="predicted"/>
<dbReference type="Pfam" id="PF04055">
    <property type="entry name" value="Radical_SAM"/>
    <property type="match status" value="1"/>
</dbReference>
<keyword evidence="2" id="KW-0949">S-adenosyl-L-methionine</keyword>
<dbReference type="InterPro" id="IPR051198">
    <property type="entry name" value="BchE-like"/>
</dbReference>
<evidence type="ECO:0000256" key="1">
    <source>
        <dbReference type="ARBA" id="ARBA00001966"/>
    </source>
</evidence>
<keyword evidence="4" id="KW-0408">Iron</keyword>
<accession>X0RI62</accession>
<dbReference type="SFLD" id="SFLDG01082">
    <property type="entry name" value="B12-binding_domain_containing"/>
    <property type="match status" value="1"/>
</dbReference>
<dbReference type="GO" id="GO:0046872">
    <property type="term" value="F:metal ion binding"/>
    <property type="evidence" value="ECO:0007669"/>
    <property type="project" value="UniProtKB-KW"/>
</dbReference>